<evidence type="ECO:0000256" key="1">
    <source>
        <dbReference type="SAM" id="SignalP"/>
    </source>
</evidence>
<feature type="signal peptide" evidence="1">
    <location>
        <begin position="1"/>
        <end position="27"/>
    </location>
</feature>
<accession>A0A127A0Q3</accession>
<feature type="chain" id="PRO_5007445703" evidence="1">
    <location>
        <begin position="28"/>
        <end position="435"/>
    </location>
</feature>
<dbReference type="EMBL" id="CP014518">
    <property type="protein sequence ID" value="AMM31232.1"/>
    <property type="molecule type" value="Genomic_DNA"/>
</dbReference>
<name>A0A127A0Q3_9MICC</name>
<dbReference type="PATRIC" id="fig|37927.3.peg.555"/>
<gene>
    <name evidence="2" type="ORF">SA2016_0538</name>
</gene>
<dbReference type="KEGG" id="satk:SA2016_0538"/>
<sequence length="435" mass="46471" precursor="true">MTASSTTFSRRGFLGLAAAAAAVPALAACGGGSASGGGNGEIKFWDMPWGTPAYNEAAKKLVEGYKPASGNLKASYQIIQWNNFYQTFSSAIASKTGPAVSTGGGFQAFQFDQQGQIAHADGVVDAMKKNGMYDDLLPGVLDPFKSANGYVAVPWQLDMRVFWYRKSLFDQAGVGLPKDWATLLEAGKALKKIGAFGFMTGAGAGNNYGNHSMIMMMVNNGGGVWSKDGQLDLMNDRNVEAVEFLLELRSNGIIDPACLGYTTDNMSAQWKDKKAGFGLFQIGVPQRVGDTSGDIMVADPIAGPHGDKATIVFPNNIMMYKNTPSQASSEAFLVNYLGQLKNLWQQKLMNSLPVFKSITQIPEFANDPNNVKIVKDWQPIAKTFAAQGSALNANLAALDGGQALNQFTQTVLSGQTDAKTALQTFQSSLQSVIKS</sequence>
<dbReference type="InterPro" id="IPR050490">
    <property type="entry name" value="Bact_solute-bd_prot1"/>
</dbReference>
<dbReference type="AlphaFoldDB" id="A0A127A0Q3"/>
<proteinExistence type="predicted"/>
<dbReference type="RefSeq" id="WP_066494975.1">
    <property type="nucleotide sequence ID" value="NZ_BJMO01000070.1"/>
</dbReference>
<dbReference type="PROSITE" id="PS51318">
    <property type="entry name" value="TAT"/>
    <property type="match status" value="1"/>
</dbReference>
<organism evidence="2 3">
    <name type="scientific">Sinomonas atrocyanea</name>
    <dbReference type="NCBI Taxonomy" id="37927"/>
    <lineage>
        <taxon>Bacteria</taxon>
        <taxon>Bacillati</taxon>
        <taxon>Actinomycetota</taxon>
        <taxon>Actinomycetes</taxon>
        <taxon>Micrococcales</taxon>
        <taxon>Micrococcaceae</taxon>
        <taxon>Sinomonas</taxon>
    </lineage>
</organism>
<keyword evidence="1" id="KW-0732">Signal</keyword>
<dbReference type="Gene3D" id="3.40.190.10">
    <property type="entry name" value="Periplasmic binding protein-like II"/>
    <property type="match status" value="2"/>
</dbReference>
<dbReference type="PANTHER" id="PTHR43649">
    <property type="entry name" value="ARABINOSE-BINDING PROTEIN-RELATED"/>
    <property type="match status" value="1"/>
</dbReference>
<dbReference type="Proteomes" id="UP000070134">
    <property type="component" value="Chromosome"/>
</dbReference>
<reference evidence="2 3" key="1">
    <citation type="submission" date="2016-02" db="EMBL/GenBank/DDBJ databases">
        <title>Complete genome of Sinomonas atrocyanea KCTC 3377.</title>
        <authorList>
            <person name="Kim K.M."/>
        </authorList>
    </citation>
    <scope>NUCLEOTIDE SEQUENCE [LARGE SCALE GENOMIC DNA]</scope>
    <source>
        <strain evidence="2 3">KCTC 3377</strain>
    </source>
</reference>
<evidence type="ECO:0000313" key="3">
    <source>
        <dbReference type="Proteomes" id="UP000070134"/>
    </source>
</evidence>
<keyword evidence="3" id="KW-1185">Reference proteome</keyword>
<protein>
    <submittedName>
        <fullName evidence="2">ABC transporter substrate-binding protein</fullName>
    </submittedName>
</protein>
<dbReference type="PANTHER" id="PTHR43649:SF30">
    <property type="entry name" value="ABC TRANSPORTER SUBSTRATE-BINDING PROTEIN"/>
    <property type="match status" value="1"/>
</dbReference>
<dbReference type="STRING" id="37927.SA2016_0538"/>
<dbReference type="Pfam" id="PF01547">
    <property type="entry name" value="SBP_bac_1"/>
    <property type="match status" value="1"/>
</dbReference>
<dbReference type="InterPro" id="IPR006059">
    <property type="entry name" value="SBP"/>
</dbReference>
<evidence type="ECO:0000313" key="2">
    <source>
        <dbReference type="EMBL" id="AMM31232.1"/>
    </source>
</evidence>
<dbReference type="SUPFAM" id="SSF53850">
    <property type="entry name" value="Periplasmic binding protein-like II"/>
    <property type="match status" value="1"/>
</dbReference>
<dbReference type="InterPro" id="IPR006311">
    <property type="entry name" value="TAT_signal"/>
</dbReference>
<dbReference type="OrthoDB" id="366726at2"/>